<dbReference type="AlphaFoldDB" id="A0A7J7DMF8"/>
<name>A0A7J7DMF8_TRIWF</name>
<evidence type="ECO:0000313" key="4">
    <source>
        <dbReference type="Proteomes" id="UP000593562"/>
    </source>
</evidence>
<dbReference type="Proteomes" id="UP000593562">
    <property type="component" value="Unassembled WGS sequence"/>
</dbReference>
<dbReference type="FunCoup" id="A0A7J7DMF8">
    <property type="interactions" value="67"/>
</dbReference>
<evidence type="ECO:0000256" key="2">
    <source>
        <dbReference type="SAM" id="Phobius"/>
    </source>
</evidence>
<keyword evidence="2" id="KW-1133">Transmembrane helix</keyword>
<dbReference type="InParanoid" id="A0A7J7DMF8"/>
<feature type="region of interest" description="Disordered" evidence="1">
    <location>
        <begin position="137"/>
        <end position="158"/>
    </location>
</feature>
<organism evidence="3 4">
    <name type="scientific">Tripterygium wilfordii</name>
    <name type="common">Thunder God vine</name>
    <dbReference type="NCBI Taxonomy" id="458696"/>
    <lineage>
        <taxon>Eukaryota</taxon>
        <taxon>Viridiplantae</taxon>
        <taxon>Streptophyta</taxon>
        <taxon>Embryophyta</taxon>
        <taxon>Tracheophyta</taxon>
        <taxon>Spermatophyta</taxon>
        <taxon>Magnoliopsida</taxon>
        <taxon>eudicotyledons</taxon>
        <taxon>Gunneridae</taxon>
        <taxon>Pentapetalae</taxon>
        <taxon>rosids</taxon>
        <taxon>fabids</taxon>
        <taxon>Celastrales</taxon>
        <taxon>Celastraceae</taxon>
        <taxon>Tripterygium</taxon>
    </lineage>
</organism>
<dbReference type="EMBL" id="JAAARO010000005">
    <property type="protein sequence ID" value="KAF5747404.1"/>
    <property type="molecule type" value="Genomic_DNA"/>
</dbReference>
<dbReference type="InterPro" id="IPR040411">
    <property type="entry name" value="At5g23160-like"/>
</dbReference>
<comment type="caution">
    <text evidence="3">The sequence shown here is derived from an EMBL/GenBank/DDBJ whole genome shotgun (WGS) entry which is preliminary data.</text>
</comment>
<keyword evidence="4" id="KW-1185">Reference proteome</keyword>
<feature type="region of interest" description="Disordered" evidence="1">
    <location>
        <begin position="100"/>
        <end position="125"/>
    </location>
</feature>
<protein>
    <submittedName>
        <fullName evidence="3">Uncharacterized protein</fullName>
    </submittedName>
</protein>
<evidence type="ECO:0000256" key="1">
    <source>
        <dbReference type="SAM" id="MobiDB-lite"/>
    </source>
</evidence>
<dbReference type="OrthoDB" id="1886721at2759"/>
<gene>
    <name evidence="3" type="ORF">HS088_TW05G00125</name>
</gene>
<feature type="transmembrane region" description="Helical" evidence="2">
    <location>
        <begin position="198"/>
        <end position="229"/>
    </location>
</feature>
<accession>A0A7J7DMF8</accession>
<dbReference type="PANTHER" id="PTHR34379">
    <property type="entry name" value="OS07G0553800 PROTEIN"/>
    <property type="match status" value="1"/>
</dbReference>
<sequence>MAELIHHKPKSTNNGFLCCFGFPGRRKQQLSRKKSDAKKNNKTSTLCFTWSRFRIKRSSSTKTVPLDSTVPSENINLSLNCPNPTEEDLPKPLSQITAAATHNQSSKETKINKLHQHRRSSDDATCQKRLSFRRKIDSIRTSSHPASPDTAKPKDRRPNVVISRSTTFPVPDRVKWVGSASTQSQVINEKEFSKLDPIVGFSIVTITLLIMLLWGRLCAIFCTSAWFYFVPRLRSNMDHSGTNVSGSTRPDLDSEEYKKRVVMEGFLQRNNHHHHQQRSTA</sequence>
<reference evidence="3 4" key="1">
    <citation type="journal article" date="2020" name="Nat. Commun.">
        <title>Genome of Tripterygium wilfordii and identification of cytochrome P450 involved in triptolide biosynthesis.</title>
        <authorList>
            <person name="Tu L."/>
            <person name="Su P."/>
            <person name="Zhang Z."/>
            <person name="Gao L."/>
            <person name="Wang J."/>
            <person name="Hu T."/>
            <person name="Zhou J."/>
            <person name="Zhang Y."/>
            <person name="Zhao Y."/>
            <person name="Liu Y."/>
            <person name="Song Y."/>
            <person name="Tong Y."/>
            <person name="Lu Y."/>
            <person name="Yang J."/>
            <person name="Xu C."/>
            <person name="Jia M."/>
            <person name="Peters R.J."/>
            <person name="Huang L."/>
            <person name="Gao W."/>
        </authorList>
    </citation>
    <scope>NUCLEOTIDE SEQUENCE [LARGE SCALE GENOMIC DNA]</scope>
    <source>
        <strain evidence="4">cv. XIE 37</strain>
        <tissue evidence="3">Leaf</tissue>
    </source>
</reference>
<keyword evidence="2" id="KW-0472">Membrane</keyword>
<dbReference type="PANTHER" id="PTHR34379:SF3">
    <property type="entry name" value="PROTEIN, PUTATIVE-RELATED"/>
    <property type="match status" value="1"/>
</dbReference>
<proteinExistence type="predicted"/>
<evidence type="ECO:0000313" key="3">
    <source>
        <dbReference type="EMBL" id="KAF5747404.1"/>
    </source>
</evidence>
<keyword evidence="2" id="KW-0812">Transmembrane</keyword>